<reference evidence="2 3" key="1">
    <citation type="submission" date="2016-08" db="EMBL/GenBank/DDBJ databases">
        <title>The complete genome of Streptomyces subrutilus 10-1-1.</title>
        <authorList>
            <person name="Chen X."/>
        </authorList>
    </citation>
    <scope>NUCLEOTIDE SEQUENCE [LARGE SCALE GENOMIC DNA]</scope>
    <source>
        <strain evidence="2 3">10-1-1</strain>
    </source>
</reference>
<dbReference type="AlphaFoldDB" id="A0A1E5P0J1"/>
<evidence type="ECO:0000256" key="1">
    <source>
        <dbReference type="SAM" id="MobiDB-lite"/>
    </source>
</evidence>
<name>A0A1E5P0J1_9ACTN</name>
<protein>
    <submittedName>
        <fullName evidence="2">Uncharacterized protein</fullName>
    </submittedName>
</protein>
<dbReference type="Proteomes" id="UP000095705">
    <property type="component" value="Unassembled WGS sequence"/>
</dbReference>
<evidence type="ECO:0000313" key="3">
    <source>
        <dbReference type="Proteomes" id="UP000095705"/>
    </source>
</evidence>
<sequence length="159" mass="16486">MQYRSLFLDVEPAAARAAGLSSRHRLIEGPLLGERRNAFGLGEVDAEQVAAGGVVQDHCGRVAHSLQRRIATGPQLLPGLRPISRNCLRVTSPSGAMLRSYSGSAASLRGTRFTSRRRRFFRGRGITCSRRWAGGRGGAGSGGRGAAGGAGRSGGAGGG</sequence>
<feature type="region of interest" description="Disordered" evidence="1">
    <location>
        <begin position="132"/>
        <end position="159"/>
    </location>
</feature>
<organism evidence="2 3">
    <name type="scientific">Streptomyces subrutilus</name>
    <dbReference type="NCBI Taxonomy" id="36818"/>
    <lineage>
        <taxon>Bacteria</taxon>
        <taxon>Bacillati</taxon>
        <taxon>Actinomycetota</taxon>
        <taxon>Actinomycetes</taxon>
        <taxon>Kitasatosporales</taxon>
        <taxon>Streptomycetaceae</taxon>
        <taxon>Streptomyces</taxon>
    </lineage>
</organism>
<proteinExistence type="predicted"/>
<keyword evidence="3" id="KW-1185">Reference proteome</keyword>
<dbReference type="STRING" id="36818.BGK67_34005"/>
<evidence type="ECO:0000313" key="2">
    <source>
        <dbReference type="EMBL" id="OEJ22536.1"/>
    </source>
</evidence>
<comment type="caution">
    <text evidence="2">The sequence shown here is derived from an EMBL/GenBank/DDBJ whole genome shotgun (WGS) entry which is preliminary data.</text>
</comment>
<accession>A0A1E5P0J1</accession>
<gene>
    <name evidence="2" type="ORF">BGK67_34005</name>
</gene>
<dbReference type="EMBL" id="MEHK01000002">
    <property type="protein sequence ID" value="OEJ22536.1"/>
    <property type="molecule type" value="Genomic_DNA"/>
</dbReference>
<feature type="compositionally biased region" description="Gly residues" evidence="1">
    <location>
        <begin position="134"/>
        <end position="159"/>
    </location>
</feature>